<name>A0A0D3KXS8_EMIH1</name>
<dbReference type="PaxDb" id="2903-EOD40563"/>
<evidence type="ECO:0000313" key="2">
    <source>
        <dbReference type="EnsemblProtists" id="EOD40563"/>
    </source>
</evidence>
<dbReference type="KEGG" id="ehx:EMIHUDRAFT_360979"/>
<proteinExistence type="predicted"/>
<dbReference type="HOGENOM" id="CLU_1772992_0_0_1"/>
<reference evidence="2" key="2">
    <citation type="submission" date="2024-10" db="UniProtKB">
        <authorList>
            <consortium name="EnsemblProtists"/>
        </authorList>
    </citation>
    <scope>IDENTIFICATION</scope>
</reference>
<protein>
    <submittedName>
        <fullName evidence="2">Uncharacterized protein</fullName>
    </submittedName>
</protein>
<feature type="compositionally biased region" description="Basic and acidic residues" evidence="1">
    <location>
        <begin position="138"/>
        <end position="147"/>
    </location>
</feature>
<dbReference type="RefSeq" id="XP_005792992.1">
    <property type="nucleotide sequence ID" value="XM_005792935.1"/>
</dbReference>
<evidence type="ECO:0000256" key="1">
    <source>
        <dbReference type="SAM" id="MobiDB-lite"/>
    </source>
</evidence>
<sequence length="147" mass="16167">APLPTLTPLPLACSGLLPQGARRRHPVWRVREPARPQQEQGQGVRPAQNQLLNPGPRPARKALARRYLAHRVTGCRPLLSGLLSLRGPRRPLLRRDSRRHDHRRLSHGRRAGRGGPHQLPLRGCRAALGGAQGGLSPRVDERGRGDG</sequence>
<feature type="compositionally biased region" description="Polar residues" evidence="1">
    <location>
        <begin position="37"/>
        <end position="52"/>
    </location>
</feature>
<accession>A0A0D3KXS8</accession>
<reference evidence="3" key="1">
    <citation type="journal article" date="2013" name="Nature">
        <title>Pan genome of the phytoplankton Emiliania underpins its global distribution.</title>
        <authorList>
            <person name="Read B.A."/>
            <person name="Kegel J."/>
            <person name="Klute M.J."/>
            <person name="Kuo A."/>
            <person name="Lefebvre S.C."/>
            <person name="Maumus F."/>
            <person name="Mayer C."/>
            <person name="Miller J."/>
            <person name="Monier A."/>
            <person name="Salamov A."/>
            <person name="Young J."/>
            <person name="Aguilar M."/>
            <person name="Claverie J.M."/>
            <person name="Frickenhaus S."/>
            <person name="Gonzalez K."/>
            <person name="Herman E.K."/>
            <person name="Lin Y.C."/>
            <person name="Napier J."/>
            <person name="Ogata H."/>
            <person name="Sarno A.F."/>
            <person name="Shmutz J."/>
            <person name="Schroeder D."/>
            <person name="de Vargas C."/>
            <person name="Verret F."/>
            <person name="von Dassow P."/>
            <person name="Valentin K."/>
            <person name="Van de Peer Y."/>
            <person name="Wheeler G."/>
            <person name="Dacks J.B."/>
            <person name="Delwiche C.F."/>
            <person name="Dyhrman S.T."/>
            <person name="Glockner G."/>
            <person name="John U."/>
            <person name="Richards T."/>
            <person name="Worden A.Z."/>
            <person name="Zhang X."/>
            <person name="Grigoriev I.V."/>
            <person name="Allen A.E."/>
            <person name="Bidle K."/>
            <person name="Borodovsky M."/>
            <person name="Bowler C."/>
            <person name="Brownlee C."/>
            <person name="Cock J.M."/>
            <person name="Elias M."/>
            <person name="Gladyshev V.N."/>
            <person name="Groth M."/>
            <person name="Guda C."/>
            <person name="Hadaegh A."/>
            <person name="Iglesias-Rodriguez M.D."/>
            <person name="Jenkins J."/>
            <person name="Jones B.M."/>
            <person name="Lawson T."/>
            <person name="Leese F."/>
            <person name="Lindquist E."/>
            <person name="Lobanov A."/>
            <person name="Lomsadze A."/>
            <person name="Malik S.B."/>
            <person name="Marsh M.E."/>
            <person name="Mackinder L."/>
            <person name="Mock T."/>
            <person name="Mueller-Roeber B."/>
            <person name="Pagarete A."/>
            <person name="Parker M."/>
            <person name="Probert I."/>
            <person name="Quesneville H."/>
            <person name="Raines C."/>
            <person name="Rensing S.A."/>
            <person name="Riano-Pachon D.M."/>
            <person name="Richier S."/>
            <person name="Rokitta S."/>
            <person name="Shiraiwa Y."/>
            <person name="Soanes D.M."/>
            <person name="van der Giezen M."/>
            <person name="Wahlund T.M."/>
            <person name="Williams B."/>
            <person name="Wilson W."/>
            <person name="Wolfe G."/>
            <person name="Wurch L.L."/>
        </authorList>
    </citation>
    <scope>NUCLEOTIDE SEQUENCE</scope>
</reference>
<dbReference type="GeneID" id="17285834"/>
<feature type="region of interest" description="Disordered" evidence="1">
    <location>
        <begin position="33"/>
        <end position="59"/>
    </location>
</feature>
<dbReference type="Proteomes" id="UP000013827">
    <property type="component" value="Unassembled WGS sequence"/>
</dbReference>
<feature type="compositionally biased region" description="Basic residues" evidence="1">
    <location>
        <begin position="100"/>
        <end position="112"/>
    </location>
</feature>
<keyword evidence="3" id="KW-1185">Reference proteome</keyword>
<dbReference type="EnsemblProtists" id="EOD40563">
    <property type="protein sequence ID" value="EOD40563"/>
    <property type="gene ID" value="EMIHUDRAFT_360979"/>
</dbReference>
<organism evidence="2 3">
    <name type="scientific">Emiliania huxleyi (strain CCMP1516)</name>
    <dbReference type="NCBI Taxonomy" id="280463"/>
    <lineage>
        <taxon>Eukaryota</taxon>
        <taxon>Haptista</taxon>
        <taxon>Haptophyta</taxon>
        <taxon>Prymnesiophyceae</taxon>
        <taxon>Isochrysidales</taxon>
        <taxon>Noelaerhabdaceae</taxon>
        <taxon>Emiliania</taxon>
    </lineage>
</organism>
<dbReference type="AlphaFoldDB" id="A0A0D3KXS8"/>
<evidence type="ECO:0000313" key="3">
    <source>
        <dbReference type="Proteomes" id="UP000013827"/>
    </source>
</evidence>
<feature type="region of interest" description="Disordered" evidence="1">
    <location>
        <begin position="89"/>
        <end position="147"/>
    </location>
</feature>